<keyword evidence="1" id="KW-0812">Transmembrane</keyword>
<evidence type="ECO:0000313" key="3">
    <source>
        <dbReference type="EMBL" id="KAK5974263.1"/>
    </source>
</evidence>
<evidence type="ECO:0000259" key="2">
    <source>
        <dbReference type="Pfam" id="PF07863"/>
    </source>
</evidence>
<keyword evidence="4" id="KW-1185">Reference proteome</keyword>
<dbReference type="AlphaFoldDB" id="A0AAN8FQP6"/>
<gene>
    <name evidence="3" type="ORF">GCK32_017728</name>
</gene>
<name>A0AAN8FQP6_TRICO</name>
<protein>
    <recommendedName>
        <fullName evidence="2">Conjugative transposon TraJ C-terminal domain-containing protein</fullName>
    </recommendedName>
</protein>
<evidence type="ECO:0000256" key="1">
    <source>
        <dbReference type="SAM" id="Phobius"/>
    </source>
</evidence>
<keyword evidence="1" id="KW-0472">Membrane</keyword>
<organism evidence="3 4">
    <name type="scientific">Trichostrongylus colubriformis</name>
    <name type="common">Black scour worm</name>
    <dbReference type="NCBI Taxonomy" id="6319"/>
    <lineage>
        <taxon>Eukaryota</taxon>
        <taxon>Metazoa</taxon>
        <taxon>Ecdysozoa</taxon>
        <taxon>Nematoda</taxon>
        <taxon>Chromadorea</taxon>
        <taxon>Rhabditida</taxon>
        <taxon>Rhabditina</taxon>
        <taxon>Rhabditomorpha</taxon>
        <taxon>Strongyloidea</taxon>
        <taxon>Trichostrongylidae</taxon>
        <taxon>Trichostrongylus</taxon>
    </lineage>
</organism>
<comment type="caution">
    <text evidence="3">The sequence shown here is derived from an EMBL/GenBank/DDBJ whole genome shotgun (WGS) entry which is preliminary data.</text>
</comment>
<evidence type="ECO:0000313" key="4">
    <source>
        <dbReference type="Proteomes" id="UP001331761"/>
    </source>
</evidence>
<sequence length="135" mass="14015">MARYINVFLWLPVANIFGAIIATIQEHMVNPLSTGVRYPGVFVATDWAYIAFLLIGIVGYFTVPSVAGYIVHAGGGNALMDKVTRLTVGSARTATSAATGGMSGDAYGGAANKMNNGMSEAGASNGYFKDKIGGK</sequence>
<proteinExistence type="predicted"/>
<feature type="transmembrane region" description="Helical" evidence="1">
    <location>
        <begin position="7"/>
        <end position="27"/>
    </location>
</feature>
<feature type="domain" description="Conjugative transposon TraJ C-terminal" evidence="2">
    <location>
        <begin position="1"/>
        <end position="132"/>
    </location>
</feature>
<dbReference type="InterPro" id="IPR012424">
    <property type="entry name" value="Conjugative_transposon_TraJ_C"/>
</dbReference>
<dbReference type="Proteomes" id="UP001331761">
    <property type="component" value="Unassembled WGS sequence"/>
</dbReference>
<accession>A0AAN8FQP6</accession>
<reference evidence="3 4" key="1">
    <citation type="submission" date="2019-10" db="EMBL/GenBank/DDBJ databases">
        <title>Assembly and Annotation for the nematode Trichostrongylus colubriformis.</title>
        <authorList>
            <person name="Martin J."/>
        </authorList>
    </citation>
    <scope>NUCLEOTIDE SEQUENCE [LARGE SCALE GENOMIC DNA]</scope>
    <source>
        <strain evidence="3">G859</strain>
        <tissue evidence="3">Whole worm</tissue>
    </source>
</reference>
<dbReference type="EMBL" id="WIXE01014476">
    <property type="protein sequence ID" value="KAK5974263.1"/>
    <property type="molecule type" value="Genomic_DNA"/>
</dbReference>
<feature type="transmembrane region" description="Helical" evidence="1">
    <location>
        <begin position="47"/>
        <end position="71"/>
    </location>
</feature>
<keyword evidence="1" id="KW-1133">Transmembrane helix</keyword>
<dbReference type="Pfam" id="PF07863">
    <property type="entry name" value="CtnDOT_TraJ"/>
    <property type="match status" value="1"/>
</dbReference>